<feature type="non-terminal residue" evidence="1">
    <location>
        <position position="1"/>
    </location>
</feature>
<dbReference type="EMBL" id="BKCJ010469909">
    <property type="protein sequence ID" value="GFA69222.1"/>
    <property type="molecule type" value="Genomic_DNA"/>
</dbReference>
<gene>
    <name evidence="1" type="ORF">Tci_641194</name>
</gene>
<proteinExistence type="predicted"/>
<name>A0A699K4V6_TANCI</name>
<dbReference type="AlphaFoldDB" id="A0A699K4V6"/>
<protein>
    <submittedName>
        <fullName evidence="1">Uncharacterized protein</fullName>
    </submittedName>
</protein>
<sequence>DKVLLVQVQANRKILHEEELAFLADPGIAEAQTTQNVITHNAAYQANDLNAYDSECDEINTSKVSLMENLSHYGSDDLAEVHNQENVTHNVINQAVQAMPLFEQTNIVNQSETKITINYTKINLDNKSVNENLTAETERYKDQVRILKGGNGVGKVSDSCAQSVEIDNLKQMLSEHLKEKESLKQTKTNAIVIRDYKETLMLAEESRSKMVLKQKDLMMSEKKVNTKAVDYAALNQLS</sequence>
<accession>A0A699K4V6</accession>
<comment type="caution">
    <text evidence="1">The sequence shown here is derived from an EMBL/GenBank/DDBJ whole genome shotgun (WGS) entry which is preliminary data.</text>
</comment>
<reference evidence="1" key="1">
    <citation type="journal article" date="2019" name="Sci. Rep.">
        <title>Draft genome of Tanacetum cinerariifolium, the natural source of mosquito coil.</title>
        <authorList>
            <person name="Yamashiro T."/>
            <person name="Shiraishi A."/>
            <person name="Satake H."/>
            <person name="Nakayama K."/>
        </authorList>
    </citation>
    <scope>NUCLEOTIDE SEQUENCE</scope>
</reference>
<organism evidence="1">
    <name type="scientific">Tanacetum cinerariifolium</name>
    <name type="common">Dalmatian daisy</name>
    <name type="synonym">Chrysanthemum cinerariifolium</name>
    <dbReference type="NCBI Taxonomy" id="118510"/>
    <lineage>
        <taxon>Eukaryota</taxon>
        <taxon>Viridiplantae</taxon>
        <taxon>Streptophyta</taxon>
        <taxon>Embryophyta</taxon>
        <taxon>Tracheophyta</taxon>
        <taxon>Spermatophyta</taxon>
        <taxon>Magnoliopsida</taxon>
        <taxon>eudicotyledons</taxon>
        <taxon>Gunneridae</taxon>
        <taxon>Pentapetalae</taxon>
        <taxon>asterids</taxon>
        <taxon>campanulids</taxon>
        <taxon>Asterales</taxon>
        <taxon>Asteraceae</taxon>
        <taxon>Asteroideae</taxon>
        <taxon>Anthemideae</taxon>
        <taxon>Anthemidinae</taxon>
        <taxon>Tanacetum</taxon>
    </lineage>
</organism>
<evidence type="ECO:0000313" key="1">
    <source>
        <dbReference type="EMBL" id="GFA69222.1"/>
    </source>
</evidence>